<evidence type="ECO:0000313" key="2">
    <source>
        <dbReference type="EMBL" id="KAF9043683.1"/>
    </source>
</evidence>
<proteinExistence type="predicted"/>
<feature type="region of interest" description="Disordered" evidence="1">
    <location>
        <begin position="57"/>
        <end position="82"/>
    </location>
</feature>
<dbReference type="EMBL" id="JADNRY010000533">
    <property type="protein sequence ID" value="KAF9043683.1"/>
    <property type="molecule type" value="Genomic_DNA"/>
</dbReference>
<comment type="caution">
    <text evidence="2">The sequence shown here is derived from an EMBL/GenBank/DDBJ whole genome shotgun (WGS) entry which is preliminary data.</text>
</comment>
<evidence type="ECO:0000256" key="1">
    <source>
        <dbReference type="SAM" id="MobiDB-lite"/>
    </source>
</evidence>
<accession>A0A9P5P537</accession>
<keyword evidence="3" id="KW-1185">Reference proteome</keyword>
<protein>
    <submittedName>
        <fullName evidence="2">Uncharacterized protein</fullName>
    </submittedName>
</protein>
<reference evidence="2" key="1">
    <citation type="submission" date="2020-11" db="EMBL/GenBank/DDBJ databases">
        <authorList>
            <consortium name="DOE Joint Genome Institute"/>
            <person name="Ahrendt S."/>
            <person name="Riley R."/>
            <person name="Andreopoulos W."/>
            <person name="Labutti K."/>
            <person name="Pangilinan J."/>
            <person name="Ruiz-Duenas F.J."/>
            <person name="Barrasa J.M."/>
            <person name="Sanchez-Garcia M."/>
            <person name="Camarero S."/>
            <person name="Miyauchi S."/>
            <person name="Serrano A."/>
            <person name="Linde D."/>
            <person name="Babiker R."/>
            <person name="Drula E."/>
            <person name="Ayuso-Fernandez I."/>
            <person name="Pacheco R."/>
            <person name="Padilla G."/>
            <person name="Ferreira P."/>
            <person name="Barriuso J."/>
            <person name="Kellner H."/>
            <person name="Castanera R."/>
            <person name="Alfaro M."/>
            <person name="Ramirez L."/>
            <person name="Pisabarro A.G."/>
            <person name="Kuo A."/>
            <person name="Tritt A."/>
            <person name="Lipzen A."/>
            <person name="He G."/>
            <person name="Yan M."/>
            <person name="Ng V."/>
            <person name="Cullen D."/>
            <person name="Martin F."/>
            <person name="Rosso M.-N."/>
            <person name="Henrissat B."/>
            <person name="Hibbett D."/>
            <person name="Martinez A.T."/>
            <person name="Grigoriev I.V."/>
        </authorList>
    </citation>
    <scope>NUCLEOTIDE SEQUENCE</scope>
    <source>
        <strain evidence="2">AH 40177</strain>
    </source>
</reference>
<feature type="compositionally biased region" description="Basic residues" evidence="1">
    <location>
        <begin position="70"/>
        <end position="79"/>
    </location>
</feature>
<organism evidence="2 3">
    <name type="scientific">Rhodocollybia butyracea</name>
    <dbReference type="NCBI Taxonomy" id="206335"/>
    <lineage>
        <taxon>Eukaryota</taxon>
        <taxon>Fungi</taxon>
        <taxon>Dikarya</taxon>
        <taxon>Basidiomycota</taxon>
        <taxon>Agaricomycotina</taxon>
        <taxon>Agaricomycetes</taxon>
        <taxon>Agaricomycetidae</taxon>
        <taxon>Agaricales</taxon>
        <taxon>Marasmiineae</taxon>
        <taxon>Omphalotaceae</taxon>
        <taxon>Rhodocollybia</taxon>
    </lineage>
</organism>
<dbReference type="Proteomes" id="UP000772434">
    <property type="component" value="Unassembled WGS sequence"/>
</dbReference>
<dbReference type="AlphaFoldDB" id="A0A9P5P537"/>
<sequence length="216" mass="24359">MTTSLEYSVRDPTRQLRLLDFPTKAVDLGSLLILLPTCIPDRSRMLQPNNLSPLGPWRLRPGPAQLGPTKRARSHHQRPGKYGTVAERTRMAKYMEQNPNTGLCPPILSVPDVLRWLIDKAPGVCTPLIFSRLFIILLFQKNGIYYQSLLSRAQRDGQLERLVLPQLCVLSAALFYEDIRDQKSSPPMLVVLAPYIDNTFPSLYDSYQSLAPGEIA</sequence>
<evidence type="ECO:0000313" key="3">
    <source>
        <dbReference type="Proteomes" id="UP000772434"/>
    </source>
</evidence>
<name>A0A9P5P537_9AGAR</name>
<gene>
    <name evidence="2" type="ORF">BDP27DRAFT_1374218</name>
</gene>